<keyword evidence="1" id="KW-0732">Signal</keyword>
<organism evidence="2 3">
    <name type="scientific">Mariniphaga sediminis</name>
    <dbReference type="NCBI Taxonomy" id="1628158"/>
    <lineage>
        <taxon>Bacteria</taxon>
        <taxon>Pseudomonadati</taxon>
        <taxon>Bacteroidota</taxon>
        <taxon>Bacteroidia</taxon>
        <taxon>Marinilabiliales</taxon>
        <taxon>Prolixibacteraceae</taxon>
        <taxon>Mariniphaga</taxon>
    </lineage>
</organism>
<name>A0A399D3K9_9BACT</name>
<protein>
    <submittedName>
        <fullName evidence="2">Cytochrome C</fullName>
    </submittedName>
</protein>
<comment type="caution">
    <text evidence="2">The sequence shown here is derived from an EMBL/GenBank/DDBJ whole genome shotgun (WGS) entry which is preliminary data.</text>
</comment>
<proteinExistence type="predicted"/>
<evidence type="ECO:0000313" key="3">
    <source>
        <dbReference type="Proteomes" id="UP000266441"/>
    </source>
</evidence>
<dbReference type="EMBL" id="QWET01000004">
    <property type="protein sequence ID" value="RIH66056.1"/>
    <property type="molecule type" value="Genomic_DNA"/>
</dbReference>
<dbReference type="AlphaFoldDB" id="A0A399D3K9"/>
<keyword evidence="3" id="KW-1185">Reference proteome</keyword>
<reference evidence="2 3" key="1">
    <citation type="journal article" date="2015" name="Int. J. Syst. Evol. Microbiol.">
        <title>Mariniphaga sediminis sp. nov., isolated from coastal sediment.</title>
        <authorList>
            <person name="Wang F.Q."/>
            <person name="Shen Q.Y."/>
            <person name="Chen G.J."/>
            <person name="Du Z.J."/>
        </authorList>
    </citation>
    <scope>NUCLEOTIDE SEQUENCE [LARGE SCALE GENOMIC DNA]</scope>
    <source>
        <strain evidence="2 3">SY21</strain>
    </source>
</reference>
<dbReference type="PANTHER" id="PTHR35038">
    <property type="entry name" value="DISSIMILATORY SULFITE REDUCTASE SIRA"/>
    <property type="match status" value="1"/>
</dbReference>
<dbReference type="Gene3D" id="1.10.1130.10">
    <property type="entry name" value="Flavocytochrome C3, Chain A"/>
    <property type="match status" value="2"/>
</dbReference>
<dbReference type="InterPro" id="IPR036280">
    <property type="entry name" value="Multihaem_cyt_sf"/>
</dbReference>
<evidence type="ECO:0000313" key="2">
    <source>
        <dbReference type="EMBL" id="RIH66056.1"/>
    </source>
</evidence>
<sequence length="529" mass="60005">MHIKLKTGFWVFTLLFLGNRALAQLSPGELSHAHAHLEGLANCTQCHILGEKETTSKCLACHKEIQSLVLQNKGYHASAEVKGKECAQCHGEHFGRKFKVIRFDENSFDHNLTGYKLEGRHSKIECADCHNGELIQKSISQKKDNTFLGLGTECLSCHDDYHQNTLSANCLSCHNQDTFLPATGFDHQKTGFPLIGKHKLVDCAKCHAVEQVNGKEFQRFAGVDFSNCTSCHQDVHRNKFGNDCRKCHNEFSFHEIKSLSAFNHNRTDFPLRGMHQAVNCKSCHSGSYTQPVAHNHCSDCHSDYHENQFQKNGASPDCAVCHSVNGFSPSSFGIERHNQSEFALEGAHLATPCFACHFQEEKWNFANPATDCIDCHENIHKNVLNEKYIPNNNCKNCHSTFSWDKISFDHSVTNFQLLGKHAQVTCRDCHFRETSGMINQKFAHLAESCENCHEDVHFNQFEVQKKNECQRCHAFNDWLPEKFNHDDTQFKLDGKHAGLACKQCHKTTGDLPRNFIVYKFEDISCASCH</sequence>
<evidence type="ECO:0000256" key="1">
    <source>
        <dbReference type="ARBA" id="ARBA00022729"/>
    </source>
</evidence>
<dbReference type="RefSeq" id="WP_119349290.1">
    <property type="nucleotide sequence ID" value="NZ_QWET01000004.1"/>
</dbReference>
<dbReference type="InterPro" id="IPR051829">
    <property type="entry name" value="Multiheme_Cytochr_ET"/>
</dbReference>
<dbReference type="Gene3D" id="3.90.10.10">
    <property type="entry name" value="Cytochrome C3"/>
    <property type="match status" value="3"/>
</dbReference>
<dbReference type="SUPFAM" id="SSF48695">
    <property type="entry name" value="Multiheme cytochromes"/>
    <property type="match status" value="2"/>
</dbReference>
<dbReference type="Proteomes" id="UP000266441">
    <property type="component" value="Unassembled WGS sequence"/>
</dbReference>
<accession>A0A399D3K9</accession>
<dbReference type="OrthoDB" id="9814800at2"/>
<gene>
    <name evidence="2" type="ORF">D1164_07280</name>
</gene>